<keyword evidence="1" id="KW-0472">Membrane</keyword>
<sequence>MLNAALALSLLGGIAGLILGAGAAVIVNWVIPALPIQLSLNYILLAELVAGSIGLFAGVVPARRAAGLAPVEALRAE</sequence>
<evidence type="ECO:0000256" key="1">
    <source>
        <dbReference type="SAM" id="Phobius"/>
    </source>
</evidence>
<reference evidence="2" key="1">
    <citation type="submission" date="2015-10" db="EMBL/GenBank/DDBJ databases">
        <title>Description of Candidatus Tenderia electrophaga gen. nov, sp. nov., an Uncultivated Electroautotroph from a Biocathode Enrichment.</title>
        <authorList>
            <person name="Eddie B.J."/>
            <person name="Malanoski A.P."/>
            <person name="Wang Z."/>
            <person name="Hall R.J."/>
            <person name="Oh S.D."/>
            <person name="Heiner C."/>
            <person name="Lin B."/>
            <person name="Strycharz-Glaven S.M."/>
        </authorList>
    </citation>
    <scope>NUCLEOTIDE SEQUENCE [LARGE SCALE GENOMIC DNA]</scope>
    <source>
        <strain evidence="2">NRL1</strain>
    </source>
</reference>
<gene>
    <name evidence="2" type="ORF">Tel_00975</name>
</gene>
<dbReference type="EMBL" id="CP013099">
    <property type="protein sequence ID" value="ALP51822.1"/>
    <property type="molecule type" value="Genomic_DNA"/>
</dbReference>
<dbReference type="KEGG" id="tee:Tel_00975"/>
<protein>
    <recommendedName>
        <fullName evidence="4">ABC3 transporter permease protein domain-containing protein</fullName>
    </recommendedName>
</protein>
<evidence type="ECO:0000313" key="3">
    <source>
        <dbReference type="Proteomes" id="UP000055136"/>
    </source>
</evidence>
<evidence type="ECO:0000313" key="2">
    <source>
        <dbReference type="EMBL" id="ALP51822.1"/>
    </source>
</evidence>
<name>A0A0S2T9J6_9GAMM</name>
<keyword evidence="3" id="KW-1185">Reference proteome</keyword>
<organism evidence="2 3">
    <name type="scientific">Candidatus Tenderia electrophaga</name>
    <dbReference type="NCBI Taxonomy" id="1748243"/>
    <lineage>
        <taxon>Bacteria</taxon>
        <taxon>Pseudomonadati</taxon>
        <taxon>Pseudomonadota</taxon>
        <taxon>Gammaproteobacteria</taxon>
        <taxon>Candidatus Tenderiales</taxon>
        <taxon>Candidatus Tenderiaceae</taxon>
        <taxon>Candidatus Tenderia</taxon>
    </lineage>
</organism>
<keyword evidence="1" id="KW-1133">Transmembrane helix</keyword>
<feature type="transmembrane region" description="Helical" evidence="1">
    <location>
        <begin position="39"/>
        <end position="60"/>
    </location>
</feature>
<evidence type="ECO:0008006" key="4">
    <source>
        <dbReference type="Google" id="ProtNLM"/>
    </source>
</evidence>
<proteinExistence type="predicted"/>
<keyword evidence="1" id="KW-0812">Transmembrane</keyword>
<dbReference type="STRING" id="1748243.Tel_00975"/>
<dbReference type="AlphaFoldDB" id="A0A0S2T9J6"/>
<dbReference type="Proteomes" id="UP000055136">
    <property type="component" value="Chromosome"/>
</dbReference>
<accession>A0A0S2T9J6</accession>